<feature type="compositionally biased region" description="Basic and acidic residues" evidence="1">
    <location>
        <begin position="123"/>
        <end position="144"/>
    </location>
</feature>
<gene>
    <name evidence="4" type="ORF">OHV25_24725</name>
</gene>
<feature type="transmembrane region" description="Helical" evidence="2">
    <location>
        <begin position="162"/>
        <end position="180"/>
    </location>
</feature>
<keyword evidence="2" id="KW-1133">Transmembrane helix</keyword>
<feature type="chain" id="PRO_5043659347" description="Sortase" evidence="3">
    <location>
        <begin position="27"/>
        <end position="191"/>
    </location>
</feature>
<keyword evidence="3" id="KW-0732">Signal</keyword>
<reference evidence="4" key="1">
    <citation type="submission" date="2022-10" db="EMBL/GenBank/DDBJ databases">
        <title>The complete genomes of actinobacterial strains from the NBC collection.</title>
        <authorList>
            <person name="Joergensen T.S."/>
            <person name="Alvarez Arevalo M."/>
            <person name="Sterndorff E.B."/>
            <person name="Faurdal D."/>
            <person name="Vuksanovic O."/>
            <person name="Mourched A.-S."/>
            <person name="Charusanti P."/>
            <person name="Shaw S."/>
            <person name="Blin K."/>
            <person name="Weber T."/>
        </authorList>
    </citation>
    <scope>NUCLEOTIDE SEQUENCE</scope>
    <source>
        <strain evidence="4">NBC_00060</strain>
    </source>
</reference>
<keyword evidence="2" id="KW-0812">Transmembrane</keyword>
<evidence type="ECO:0000256" key="1">
    <source>
        <dbReference type="SAM" id="MobiDB-lite"/>
    </source>
</evidence>
<feature type="signal peptide" evidence="3">
    <location>
        <begin position="1"/>
        <end position="26"/>
    </location>
</feature>
<organism evidence="4">
    <name type="scientific">Streptomyces sp. NBC_00060</name>
    <dbReference type="NCBI Taxonomy" id="2975636"/>
    <lineage>
        <taxon>Bacteria</taxon>
        <taxon>Bacillati</taxon>
        <taxon>Actinomycetota</taxon>
        <taxon>Actinomycetes</taxon>
        <taxon>Kitasatosporales</taxon>
        <taxon>Streptomycetaceae</taxon>
        <taxon>Streptomyces</taxon>
    </lineage>
</organism>
<evidence type="ECO:0000256" key="2">
    <source>
        <dbReference type="SAM" id="Phobius"/>
    </source>
</evidence>
<evidence type="ECO:0000313" key="4">
    <source>
        <dbReference type="EMBL" id="WTU42546.1"/>
    </source>
</evidence>
<protein>
    <recommendedName>
        <fullName evidence="5">Sortase</fullName>
    </recommendedName>
</protein>
<sequence>MRTARLLTGSALAAALLGLGGAPAYANDFGGAGLEIWPSSAAPGTTVTVNTTACGHDGHATGDARALGDGEFPLTVSTRKDVLAGQFTVPHTAKSGTSEIIVTCDNGKSARGDVTISGGGEHTGWDRGDRPDTHDKGEHNEPKGHVKTGLGGSATTSNRTEIAAGAAVLSVAAVTGGLLLRRRARGPQDRG</sequence>
<evidence type="ECO:0000256" key="3">
    <source>
        <dbReference type="SAM" id="SignalP"/>
    </source>
</evidence>
<proteinExistence type="predicted"/>
<evidence type="ECO:0008006" key="5">
    <source>
        <dbReference type="Google" id="ProtNLM"/>
    </source>
</evidence>
<accession>A0AAU2H313</accession>
<dbReference type="AlphaFoldDB" id="A0AAU2H313"/>
<name>A0AAU2H313_9ACTN</name>
<keyword evidence="2" id="KW-0472">Membrane</keyword>
<feature type="region of interest" description="Disordered" evidence="1">
    <location>
        <begin position="112"/>
        <end position="156"/>
    </location>
</feature>
<dbReference type="EMBL" id="CP108253">
    <property type="protein sequence ID" value="WTU42546.1"/>
    <property type="molecule type" value="Genomic_DNA"/>
</dbReference>